<name>A0A0D9X647_9ORYZ</name>
<feature type="transmembrane region" description="Helical" evidence="1">
    <location>
        <begin position="70"/>
        <end position="90"/>
    </location>
</feature>
<dbReference type="EnsemblPlants" id="LPERR08G07580.1">
    <property type="protein sequence ID" value="LPERR08G07580.1"/>
    <property type="gene ID" value="LPERR08G07580"/>
</dbReference>
<dbReference type="HOGENOM" id="CLU_1580801_0_0_1"/>
<keyword evidence="1" id="KW-1133">Transmembrane helix</keyword>
<accession>A0A0D9X647</accession>
<evidence type="ECO:0000313" key="3">
    <source>
        <dbReference type="Proteomes" id="UP000032180"/>
    </source>
</evidence>
<reference evidence="2 3" key="1">
    <citation type="submission" date="2012-08" db="EMBL/GenBank/DDBJ databases">
        <title>Oryza genome evolution.</title>
        <authorList>
            <person name="Wing R.A."/>
        </authorList>
    </citation>
    <scope>NUCLEOTIDE SEQUENCE</scope>
</reference>
<proteinExistence type="predicted"/>
<protein>
    <submittedName>
        <fullName evidence="2">Uncharacterized protein</fullName>
    </submittedName>
</protein>
<reference evidence="3" key="2">
    <citation type="submission" date="2013-12" db="EMBL/GenBank/DDBJ databases">
        <authorList>
            <person name="Yu Y."/>
            <person name="Lee S."/>
            <person name="de Baynast K."/>
            <person name="Wissotski M."/>
            <person name="Liu L."/>
            <person name="Talag J."/>
            <person name="Goicoechea J."/>
            <person name="Angelova A."/>
            <person name="Jetty R."/>
            <person name="Kudrna D."/>
            <person name="Golser W."/>
            <person name="Rivera L."/>
            <person name="Zhang J."/>
            <person name="Wing R."/>
        </authorList>
    </citation>
    <scope>NUCLEOTIDE SEQUENCE</scope>
</reference>
<dbReference type="AlphaFoldDB" id="A0A0D9X647"/>
<dbReference type="Proteomes" id="UP000032180">
    <property type="component" value="Chromosome 8"/>
</dbReference>
<keyword evidence="1" id="KW-0812">Transmembrane</keyword>
<evidence type="ECO:0000313" key="2">
    <source>
        <dbReference type="EnsemblPlants" id="LPERR08G07580.1"/>
    </source>
</evidence>
<reference evidence="2" key="3">
    <citation type="submission" date="2015-04" db="UniProtKB">
        <authorList>
            <consortium name="EnsemblPlants"/>
        </authorList>
    </citation>
    <scope>IDENTIFICATION</scope>
</reference>
<keyword evidence="3" id="KW-1185">Reference proteome</keyword>
<organism evidence="2 3">
    <name type="scientific">Leersia perrieri</name>
    <dbReference type="NCBI Taxonomy" id="77586"/>
    <lineage>
        <taxon>Eukaryota</taxon>
        <taxon>Viridiplantae</taxon>
        <taxon>Streptophyta</taxon>
        <taxon>Embryophyta</taxon>
        <taxon>Tracheophyta</taxon>
        <taxon>Spermatophyta</taxon>
        <taxon>Magnoliopsida</taxon>
        <taxon>Liliopsida</taxon>
        <taxon>Poales</taxon>
        <taxon>Poaceae</taxon>
        <taxon>BOP clade</taxon>
        <taxon>Oryzoideae</taxon>
        <taxon>Oryzeae</taxon>
        <taxon>Oryzinae</taxon>
        <taxon>Leersia</taxon>
    </lineage>
</organism>
<dbReference type="Gramene" id="LPERR08G07580.1">
    <property type="protein sequence ID" value="LPERR08G07580.1"/>
    <property type="gene ID" value="LPERR08G07580"/>
</dbReference>
<keyword evidence="1" id="KW-0472">Membrane</keyword>
<evidence type="ECO:0000256" key="1">
    <source>
        <dbReference type="SAM" id="Phobius"/>
    </source>
</evidence>
<sequence length="169" mass="17990">MGHENRDAPQEGGVKQEDALVLQERAAQRMGSAAAATADDDYYDYGSMDFFPPGDDDECRFLCLDLETSLAVAGLAGVAVCIYGAVRFLARNLPHLLLLLYRPSPPGRLASPSPPPLPTSATDHPHGPHLIPAIQKKPPCSPLGGNYGDIPAYTCSIDRGRACICCVIS</sequence>